<gene>
    <name evidence="2" type="ORF">GJ691_09620</name>
</gene>
<proteinExistence type="predicted"/>
<sequence>MKAIFTLIFVLFFGLTAFAQNTDDNVTVEPIKMDIVLDSGIIVIDSAKENKITSEKSVARLYKFKNSRVKKALAFSTKKDRPKLS</sequence>
<keyword evidence="3" id="KW-1185">Reference proteome</keyword>
<dbReference type="OrthoDB" id="1179532at2"/>
<reference evidence="2 3" key="1">
    <citation type="submission" date="2019-11" db="EMBL/GenBank/DDBJ databases">
        <title>Maribacter lutea sp. nov., a marine bacterium isolated from intertidal sand.</title>
        <authorList>
            <person name="Liu A."/>
        </authorList>
    </citation>
    <scope>NUCLEOTIDE SEQUENCE [LARGE SCALE GENOMIC DNA]</scope>
    <source>
        <strain evidence="2 3">RZ05</strain>
    </source>
</reference>
<dbReference type="EMBL" id="WKJH01000006">
    <property type="protein sequence ID" value="MRX64428.1"/>
    <property type="molecule type" value="Genomic_DNA"/>
</dbReference>
<dbReference type="Proteomes" id="UP000443153">
    <property type="component" value="Unassembled WGS sequence"/>
</dbReference>
<accession>A0A6I2ML37</accession>
<evidence type="ECO:0000313" key="2">
    <source>
        <dbReference type="EMBL" id="MRX64428.1"/>
    </source>
</evidence>
<feature type="signal peptide" evidence="1">
    <location>
        <begin position="1"/>
        <end position="19"/>
    </location>
</feature>
<name>A0A6I2ML37_9FLAO</name>
<feature type="chain" id="PRO_5026117438" description="DUF4294 domain-containing protein" evidence="1">
    <location>
        <begin position="20"/>
        <end position="85"/>
    </location>
</feature>
<dbReference type="RefSeq" id="WP_154366294.1">
    <property type="nucleotide sequence ID" value="NZ_CANMYZ010000002.1"/>
</dbReference>
<organism evidence="2 3">
    <name type="scientific">Maribacter luteus</name>
    <dbReference type="NCBI Taxonomy" id="2594478"/>
    <lineage>
        <taxon>Bacteria</taxon>
        <taxon>Pseudomonadati</taxon>
        <taxon>Bacteroidota</taxon>
        <taxon>Flavobacteriia</taxon>
        <taxon>Flavobacteriales</taxon>
        <taxon>Flavobacteriaceae</taxon>
        <taxon>Maribacter</taxon>
    </lineage>
</organism>
<protein>
    <recommendedName>
        <fullName evidence="4">DUF4294 domain-containing protein</fullName>
    </recommendedName>
</protein>
<evidence type="ECO:0000313" key="3">
    <source>
        <dbReference type="Proteomes" id="UP000443153"/>
    </source>
</evidence>
<evidence type="ECO:0008006" key="4">
    <source>
        <dbReference type="Google" id="ProtNLM"/>
    </source>
</evidence>
<evidence type="ECO:0000256" key="1">
    <source>
        <dbReference type="SAM" id="SignalP"/>
    </source>
</evidence>
<keyword evidence="1" id="KW-0732">Signal</keyword>
<dbReference type="AlphaFoldDB" id="A0A6I2ML37"/>
<comment type="caution">
    <text evidence="2">The sequence shown here is derived from an EMBL/GenBank/DDBJ whole genome shotgun (WGS) entry which is preliminary data.</text>
</comment>